<dbReference type="STRING" id="157652.A0A371F8M2"/>
<dbReference type="InterPro" id="IPR011993">
    <property type="entry name" value="PH-like_dom_sf"/>
</dbReference>
<dbReference type="AlphaFoldDB" id="A0A371F8M2"/>
<dbReference type="SMART" id="SM00568">
    <property type="entry name" value="GRAM"/>
    <property type="match status" value="1"/>
</dbReference>
<organism evidence="4 5">
    <name type="scientific">Mucuna pruriens</name>
    <name type="common">Velvet bean</name>
    <name type="synonym">Dolichos pruriens</name>
    <dbReference type="NCBI Taxonomy" id="157652"/>
    <lineage>
        <taxon>Eukaryota</taxon>
        <taxon>Viridiplantae</taxon>
        <taxon>Streptophyta</taxon>
        <taxon>Embryophyta</taxon>
        <taxon>Tracheophyta</taxon>
        <taxon>Spermatophyta</taxon>
        <taxon>Magnoliopsida</taxon>
        <taxon>eudicotyledons</taxon>
        <taxon>Gunneridae</taxon>
        <taxon>Pentapetalae</taxon>
        <taxon>rosids</taxon>
        <taxon>fabids</taxon>
        <taxon>Fabales</taxon>
        <taxon>Fabaceae</taxon>
        <taxon>Papilionoideae</taxon>
        <taxon>50 kb inversion clade</taxon>
        <taxon>NPAAA clade</taxon>
        <taxon>indigoferoid/millettioid clade</taxon>
        <taxon>Phaseoleae</taxon>
        <taxon>Mucuna</taxon>
    </lineage>
</organism>
<sequence length="278" mass="31234">MLFLLFPISLIICIQIHISILAPTFFSNYSPCIPSCPFLFVPVISTFTFTHILFFFSYLSLPSSIPLSIHWCKLSLGFLNKRMSNHREIAVTASTNSISSNNPYVYISSAPLPSAPAKRPSPMMDTIYGALNHYSKKVEEATKQAEIMVLASGGPDKLFQQTFGVFPREKLLQKPYSCYVSTNSGPVIGTLYVSTKRLAFCSDYPLCHHPLSLQQHQCIYYKVIVQLDQLKKVSSATNGLNPTEKSMQVFTTDGYEFNFMGFLSYDNAFKTVNEALQH</sequence>
<evidence type="ECO:0000256" key="2">
    <source>
        <dbReference type="SAM" id="Phobius"/>
    </source>
</evidence>
<feature type="domain" description="GRAM" evidence="3">
    <location>
        <begin position="157"/>
        <end position="237"/>
    </location>
</feature>
<dbReference type="Pfam" id="PF02893">
    <property type="entry name" value="GRAM"/>
    <property type="match status" value="1"/>
</dbReference>
<reference evidence="4" key="1">
    <citation type="submission" date="2018-05" db="EMBL/GenBank/DDBJ databases">
        <title>Draft genome of Mucuna pruriens seed.</title>
        <authorList>
            <person name="Nnadi N.E."/>
            <person name="Vos R."/>
            <person name="Hasami M.H."/>
            <person name="Devisetty U.K."/>
            <person name="Aguiy J.C."/>
        </authorList>
    </citation>
    <scope>NUCLEOTIDE SEQUENCE [LARGE SCALE GENOMIC DNA]</scope>
    <source>
        <strain evidence="4">JCA_2017</strain>
    </source>
</reference>
<keyword evidence="2" id="KW-0472">Membrane</keyword>
<evidence type="ECO:0000313" key="5">
    <source>
        <dbReference type="Proteomes" id="UP000257109"/>
    </source>
</evidence>
<comment type="similarity">
    <text evidence="1">Belongs to the GEM family.</text>
</comment>
<dbReference type="Proteomes" id="UP000257109">
    <property type="component" value="Unassembled WGS sequence"/>
</dbReference>
<comment type="caution">
    <text evidence="4">The sequence shown here is derived from an EMBL/GenBank/DDBJ whole genome shotgun (WGS) entry which is preliminary data.</text>
</comment>
<dbReference type="OrthoDB" id="1876989at2759"/>
<protein>
    <submittedName>
        <fullName evidence="4">GEM-like protein 2</fullName>
    </submittedName>
</protein>
<dbReference type="Gene3D" id="2.30.29.30">
    <property type="entry name" value="Pleckstrin-homology domain (PH domain)/Phosphotyrosine-binding domain (PTB)"/>
    <property type="match status" value="1"/>
</dbReference>
<evidence type="ECO:0000313" key="4">
    <source>
        <dbReference type="EMBL" id="RDX74634.1"/>
    </source>
</evidence>
<name>A0A371F8M2_MUCPR</name>
<proteinExistence type="inferred from homology"/>
<dbReference type="InterPro" id="IPR037848">
    <property type="entry name" value="GEM-like"/>
</dbReference>
<feature type="transmembrane region" description="Helical" evidence="2">
    <location>
        <begin position="6"/>
        <end position="26"/>
    </location>
</feature>
<feature type="non-terminal residue" evidence="4">
    <location>
        <position position="1"/>
    </location>
</feature>
<dbReference type="EMBL" id="QJKJ01010112">
    <property type="protein sequence ID" value="RDX74634.1"/>
    <property type="molecule type" value="Genomic_DNA"/>
</dbReference>
<keyword evidence="2" id="KW-0812">Transmembrane</keyword>
<evidence type="ECO:0000259" key="3">
    <source>
        <dbReference type="SMART" id="SM00568"/>
    </source>
</evidence>
<keyword evidence="5" id="KW-1185">Reference proteome</keyword>
<evidence type="ECO:0000256" key="1">
    <source>
        <dbReference type="ARBA" id="ARBA00009414"/>
    </source>
</evidence>
<keyword evidence="2" id="KW-1133">Transmembrane helix</keyword>
<accession>A0A371F8M2</accession>
<dbReference type="PANTHER" id="PTHR31969">
    <property type="entry name" value="GEM-LIKE PROTEIN 2"/>
    <property type="match status" value="1"/>
</dbReference>
<gene>
    <name evidence="4" type="ORF">CR513_45594</name>
</gene>
<dbReference type="InterPro" id="IPR004182">
    <property type="entry name" value="GRAM"/>
</dbReference>
<feature type="transmembrane region" description="Helical" evidence="2">
    <location>
        <begin position="38"/>
        <end position="59"/>
    </location>
</feature>